<dbReference type="GO" id="GO:0051216">
    <property type="term" value="P:cartilage development"/>
    <property type="evidence" value="ECO:0007669"/>
    <property type="project" value="Ensembl"/>
</dbReference>
<evidence type="ECO:0000256" key="5">
    <source>
        <dbReference type="ARBA" id="ARBA00022737"/>
    </source>
</evidence>
<evidence type="ECO:0000256" key="2">
    <source>
        <dbReference type="ARBA" id="ARBA00022525"/>
    </source>
</evidence>
<dbReference type="InterPro" id="IPR026823">
    <property type="entry name" value="cEGF"/>
</dbReference>
<evidence type="ECO:0000256" key="4">
    <source>
        <dbReference type="ARBA" id="ARBA00022729"/>
    </source>
</evidence>
<accession>A0A670HVY6</accession>
<dbReference type="Gene3D" id="2.10.25.10">
    <property type="entry name" value="Laminin"/>
    <property type="match status" value="3"/>
</dbReference>
<dbReference type="PANTHER" id="PTHR24020:SF12">
    <property type="entry name" value="MATRILIN-3"/>
    <property type="match status" value="1"/>
</dbReference>
<dbReference type="SMART" id="SM00179">
    <property type="entry name" value="EGF_CA"/>
    <property type="match status" value="3"/>
</dbReference>
<feature type="domain" description="VWFA" evidence="8">
    <location>
        <begin position="36"/>
        <end position="211"/>
    </location>
</feature>
<dbReference type="GO" id="GO:0120216">
    <property type="term" value="C:matrilin complex"/>
    <property type="evidence" value="ECO:0007669"/>
    <property type="project" value="Ensembl"/>
</dbReference>
<dbReference type="FunFam" id="3.40.50.410:FF:000004">
    <property type="entry name" value="collagen alpha-6(VI) chain"/>
    <property type="match status" value="1"/>
</dbReference>
<dbReference type="Gene3D" id="3.40.50.410">
    <property type="entry name" value="von Willebrand factor, type A domain"/>
    <property type="match status" value="1"/>
</dbReference>
<reference evidence="9" key="3">
    <citation type="submission" date="2025-09" db="UniProtKB">
        <authorList>
            <consortium name="Ensembl"/>
        </authorList>
    </citation>
    <scope>IDENTIFICATION</scope>
</reference>
<keyword evidence="10" id="KW-1185">Reference proteome</keyword>
<dbReference type="Proteomes" id="UP000472272">
    <property type="component" value="Chromosome 3"/>
</dbReference>
<organism evidence="9 10">
    <name type="scientific">Podarcis muralis</name>
    <name type="common">Wall lizard</name>
    <name type="synonym">Lacerta muralis</name>
    <dbReference type="NCBI Taxonomy" id="64176"/>
    <lineage>
        <taxon>Eukaryota</taxon>
        <taxon>Metazoa</taxon>
        <taxon>Chordata</taxon>
        <taxon>Craniata</taxon>
        <taxon>Vertebrata</taxon>
        <taxon>Euteleostomi</taxon>
        <taxon>Lepidosauria</taxon>
        <taxon>Squamata</taxon>
        <taxon>Bifurcata</taxon>
        <taxon>Unidentata</taxon>
        <taxon>Episquamata</taxon>
        <taxon>Laterata</taxon>
        <taxon>Lacertibaenia</taxon>
        <taxon>Lacertidae</taxon>
        <taxon>Podarcis</taxon>
    </lineage>
</organism>
<dbReference type="Pfam" id="PF00092">
    <property type="entry name" value="VWA"/>
    <property type="match status" value="1"/>
</dbReference>
<dbReference type="Pfam" id="PF07645">
    <property type="entry name" value="EGF_CA"/>
    <property type="match status" value="2"/>
</dbReference>
<evidence type="ECO:0000256" key="3">
    <source>
        <dbReference type="ARBA" id="ARBA00022536"/>
    </source>
</evidence>
<keyword evidence="4" id="KW-0732">Signal</keyword>
<keyword evidence="5" id="KW-0677">Repeat</keyword>
<dbReference type="AlphaFoldDB" id="A0A670HVY6"/>
<keyword evidence="3" id="KW-0245">EGF-like domain</keyword>
<evidence type="ECO:0000256" key="6">
    <source>
        <dbReference type="ARBA" id="ARBA00023157"/>
    </source>
</evidence>
<dbReference type="InterPro" id="IPR001881">
    <property type="entry name" value="EGF-like_Ca-bd_dom"/>
</dbReference>
<dbReference type="Ensembl" id="ENSPMRT00000003648.1">
    <property type="protein sequence ID" value="ENSPMRP00000003405.1"/>
    <property type="gene ID" value="ENSPMRG00000002396.1"/>
</dbReference>
<dbReference type="SMART" id="SM00181">
    <property type="entry name" value="EGF"/>
    <property type="match status" value="3"/>
</dbReference>
<dbReference type="PRINTS" id="PR00453">
    <property type="entry name" value="VWFADOMAIN"/>
</dbReference>
<evidence type="ECO:0000313" key="9">
    <source>
        <dbReference type="Ensembl" id="ENSPMRP00000003405.1"/>
    </source>
</evidence>
<keyword evidence="6" id="KW-1015">Disulfide bond</keyword>
<sequence length="432" mass="49074">PKTAPFCATHYYPRQADFLIFHLYHTGAICRSRPIDLAFIIDSSRSVRPQEFEKVKTFLAKLIEALDVGERATRVAVVNYASTVKIEFNLQKYFDKASMKNAIYHIHPLSVGTMTGLAIQTAINEVFTRDGGARDSSHDVPKVVIIVTDGRPQDQVHEVAYKARASGIEIYAVGVDRADMEFLRLIVSEPVNEHVSYVETYGVIEKLASKFRKTFCGKIITKWRLHPLVYAARIRIYNCTLEVEQNPFLKSVQLPKPVDVCALGTHNCEQLCVSSDGSWRCECYEGYTLNPDKRTCGEGCVSGSHDCEQLCVSTDGSWRCECYEGYTLNPDRRTCSRKELEPGIHNCEQLCVSSDGSWHCECYEGYTLNPDKTTCSRKELEAPSGNMFCEEICFFFKVIYNLRTCSRKEFGVPSGNICFVEIWLFINLLFRY</sequence>
<dbReference type="SUPFAM" id="SSF53300">
    <property type="entry name" value="vWA-like"/>
    <property type="match status" value="1"/>
</dbReference>
<dbReference type="GO" id="GO:0030198">
    <property type="term" value="P:extracellular matrix organization"/>
    <property type="evidence" value="ECO:0007669"/>
    <property type="project" value="Ensembl"/>
</dbReference>
<evidence type="ECO:0000256" key="7">
    <source>
        <dbReference type="ARBA" id="ARBA00023180"/>
    </source>
</evidence>
<dbReference type="InterPro" id="IPR050525">
    <property type="entry name" value="ECM_Assembly_Org"/>
</dbReference>
<dbReference type="GeneTree" id="ENSGT00940000157581"/>
<keyword evidence="7" id="KW-0325">Glycoprotein</keyword>
<dbReference type="OMA" id="CALGTHQ"/>
<proteinExistence type="predicted"/>
<keyword evidence="2" id="KW-0964">Secreted</keyword>
<gene>
    <name evidence="9" type="primary">MATN3</name>
</gene>
<evidence type="ECO:0000313" key="10">
    <source>
        <dbReference type="Proteomes" id="UP000472272"/>
    </source>
</evidence>
<dbReference type="GO" id="GO:0005509">
    <property type="term" value="F:calcium ion binding"/>
    <property type="evidence" value="ECO:0007669"/>
    <property type="project" value="InterPro"/>
</dbReference>
<comment type="subcellular location">
    <subcellularLocation>
        <location evidence="1">Secreted</location>
    </subcellularLocation>
</comment>
<dbReference type="FunFam" id="2.10.25.10:FF:000871">
    <property type="entry name" value="Matrilin 3"/>
    <property type="match status" value="3"/>
</dbReference>
<evidence type="ECO:0000259" key="8">
    <source>
        <dbReference type="PROSITE" id="PS50234"/>
    </source>
</evidence>
<protein>
    <submittedName>
        <fullName evidence="9">Matrilin 3</fullName>
    </submittedName>
</protein>
<dbReference type="PANTHER" id="PTHR24020">
    <property type="entry name" value="COLLAGEN ALPHA"/>
    <property type="match status" value="1"/>
</dbReference>
<dbReference type="InterPro" id="IPR002035">
    <property type="entry name" value="VWF_A"/>
</dbReference>
<dbReference type="InterPro" id="IPR049883">
    <property type="entry name" value="NOTCH1_EGF-like"/>
</dbReference>
<dbReference type="PROSITE" id="PS50234">
    <property type="entry name" value="VWFA"/>
    <property type="match status" value="1"/>
</dbReference>
<dbReference type="SMART" id="SM00327">
    <property type="entry name" value="VWA"/>
    <property type="match status" value="1"/>
</dbReference>
<dbReference type="InterPro" id="IPR036465">
    <property type="entry name" value="vWFA_dom_sf"/>
</dbReference>
<dbReference type="SUPFAM" id="SSF57184">
    <property type="entry name" value="Growth factor receptor domain"/>
    <property type="match status" value="1"/>
</dbReference>
<dbReference type="InterPro" id="IPR009030">
    <property type="entry name" value="Growth_fac_rcpt_cys_sf"/>
</dbReference>
<reference evidence="9" key="2">
    <citation type="submission" date="2025-08" db="UniProtKB">
        <authorList>
            <consortium name="Ensembl"/>
        </authorList>
    </citation>
    <scope>IDENTIFICATION</scope>
</reference>
<reference evidence="9 10" key="1">
    <citation type="journal article" date="2019" name="Proc. Natl. Acad. Sci. U.S.A.">
        <title>Regulatory changes in pterin and carotenoid genes underlie balanced color polymorphisms in the wall lizard.</title>
        <authorList>
            <person name="Andrade P."/>
            <person name="Pinho C."/>
            <person name="Perez I de Lanuza G."/>
            <person name="Afonso S."/>
            <person name="Brejcha J."/>
            <person name="Rubin C.J."/>
            <person name="Wallerman O."/>
            <person name="Pereira P."/>
            <person name="Sabatino S.J."/>
            <person name="Bellati A."/>
            <person name="Pellitteri-Rosa D."/>
            <person name="Bosakova Z."/>
            <person name="Bunikis I."/>
            <person name="Carretero M.A."/>
            <person name="Feiner N."/>
            <person name="Marsik P."/>
            <person name="Pauperio F."/>
            <person name="Salvi D."/>
            <person name="Soler L."/>
            <person name="While G.M."/>
            <person name="Uller T."/>
            <person name="Font E."/>
            <person name="Andersson L."/>
            <person name="Carneiro M."/>
        </authorList>
    </citation>
    <scope>NUCLEOTIDE SEQUENCE</scope>
</reference>
<dbReference type="InterPro" id="IPR000742">
    <property type="entry name" value="EGF"/>
</dbReference>
<name>A0A670HVY6_PODMU</name>
<dbReference type="Pfam" id="PF12662">
    <property type="entry name" value="cEGF"/>
    <property type="match status" value="1"/>
</dbReference>
<dbReference type="GO" id="GO:0005576">
    <property type="term" value="C:extracellular region"/>
    <property type="evidence" value="ECO:0007669"/>
    <property type="project" value="UniProtKB-SubCell"/>
</dbReference>
<evidence type="ECO:0000256" key="1">
    <source>
        <dbReference type="ARBA" id="ARBA00004613"/>
    </source>
</evidence>